<evidence type="ECO:0000256" key="3">
    <source>
        <dbReference type="ARBA" id="ARBA00023125"/>
    </source>
</evidence>
<evidence type="ECO:0000256" key="2">
    <source>
        <dbReference type="ARBA" id="ARBA00023015"/>
    </source>
</evidence>
<dbReference type="InterPro" id="IPR036244">
    <property type="entry name" value="TipA-like_antibiotic-bd"/>
</dbReference>
<accession>A0ABY4J1T1</accession>
<protein>
    <submittedName>
        <fullName evidence="6">MerR family transcriptional regulator</fullName>
    </submittedName>
</protein>
<proteinExistence type="predicted"/>
<dbReference type="PRINTS" id="PR00040">
    <property type="entry name" value="HTHMERR"/>
</dbReference>
<dbReference type="InterPro" id="IPR009061">
    <property type="entry name" value="DNA-bd_dom_put_sf"/>
</dbReference>
<dbReference type="RefSeq" id="WP_261811590.1">
    <property type="nucleotide sequence ID" value="NZ_CP078078.1"/>
</dbReference>
<keyword evidence="7" id="KW-1185">Reference proteome</keyword>
<dbReference type="Gene3D" id="1.10.1660.10">
    <property type="match status" value="1"/>
</dbReference>
<name>A0ABY4J1T1_9MICO</name>
<sequence>MDTGDWSIQEIARLAGTTSRTLRHYDHIGLLPPTRIAHNGYRHYDAQALVRLQRILLLRELGLGLPQIAEVLGASTDRMPSQTEASALETHLALLREEQTRLARQIASVESTITALRGGERLMAENMFDGFDHTQYKGEVEERWGKKAYADSDRWWRGMTDAERADWQQRVSDLGRDWIAAAESGIDPASSEAQEIARRHVEWLTGIPGTPAAVPGGDVKAYVIGLGEMYVADPRFGANYATSSGGTHGAEFVRDTLRIYAEGNL</sequence>
<dbReference type="EMBL" id="CP078078">
    <property type="protein sequence ID" value="UPL18914.1"/>
    <property type="molecule type" value="Genomic_DNA"/>
</dbReference>
<evidence type="ECO:0000259" key="5">
    <source>
        <dbReference type="PROSITE" id="PS50937"/>
    </source>
</evidence>
<evidence type="ECO:0000256" key="1">
    <source>
        <dbReference type="ARBA" id="ARBA00022491"/>
    </source>
</evidence>
<organism evidence="6 7">
    <name type="scientific">Microbacterium aurugineum</name>
    <dbReference type="NCBI Taxonomy" id="2851642"/>
    <lineage>
        <taxon>Bacteria</taxon>
        <taxon>Bacillati</taxon>
        <taxon>Actinomycetota</taxon>
        <taxon>Actinomycetes</taxon>
        <taxon>Micrococcales</taxon>
        <taxon>Microbacteriaceae</taxon>
        <taxon>Microbacterium</taxon>
    </lineage>
</organism>
<keyword evidence="2" id="KW-0805">Transcription regulation</keyword>
<dbReference type="Gene3D" id="1.10.490.50">
    <property type="entry name" value="Antibiotic binding domain of TipA-like multidrug resistance regulators"/>
    <property type="match status" value="1"/>
</dbReference>
<evidence type="ECO:0000313" key="7">
    <source>
        <dbReference type="Proteomes" id="UP000830631"/>
    </source>
</evidence>
<dbReference type="Pfam" id="PF07739">
    <property type="entry name" value="TipAS"/>
    <property type="match status" value="1"/>
</dbReference>
<dbReference type="PANTHER" id="PTHR30204">
    <property type="entry name" value="REDOX-CYCLING DRUG-SENSING TRANSCRIPTIONAL ACTIVATOR SOXR"/>
    <property type="match status" value="1"/>
</dbReference>
<dbReference type="PANTHER" id="PTHR30204:SF69">
    <property type="entry name" value="MERR-FAMILY TRANSCRIPTIONAL REGULATOR"/>
    <property type="match status" value="1"/>
</dbReference>
<feature type="domain" description="HTH merR-type" evidence="5">
    <location>
        <begin position="5"/>
        <end position="74"/>
    </location>
</feature>
<dbReference type="SUPFAM" id="SSF46955">
    <property type="entry name" value="Putative DNA-binding domain"/>
    <property type="match status" value="1"/>
</dbReference>
<dbReference type="PROSITE" id="PS50937">
    <property type="entry name" value="HTH_MERR_2"/>
    <property type="match status" value="1"/>
</dbReference>
<dbReference type="Pfam" id="PF13411">
    <property type="entry name" value="MerR_1"/>
    <property type="match status" value="1"/>
</dbReference>
<dbReference type="CDD" id="cd01106">
    <property type="entry name" value="HTH_TipAL-Mta"/>
    <property type="match status" value="1"/>
</dbReference>
<gene>
    <name evidence="6" type="ORF">KV397_14660</name>
</gene>
<reference evidence="6 7" key="1">
    <citation type="submission" date="2021-06" db="EMBL/GenBank/DDBJ databases">
        <title>Genome-based taxonomic framework of Microbacterium strains isolated from marine environment, the description of four new species and reclassification of four preexisting species.</title>
        <authorList>
            <person name="Lee S.D."/>
            <person name="Kim S.-M."/>
            <person name="Byeon Y.-S."/>
            <person name="Yang H.L."/>
            <person name="Kim I.S."/>
        </authorList>
    </citation>
    <scope>NUCLEOTIDE SEQUENCE [LARGE SCALE GENOMIC DNA]</scope>
    <source>
        <strain evidence="6 7">KSW4-10</strain>
    </source>
</reference>
<evidence type="ECO:0000313" key="6">
    <source>
        <dbReference type="EMBL" id="UPL18914.1"/>
    </source>
</evidence>
<dbReference type="SUPFAM" id="SSF89082">
    <property type="entry name" value="Antibiotic binding domain of TipA-like multidrug resistance regulators"/>
    <property type="match status" value="1"/>
</dbReference>
<keyword evidence="4" id="KW-0804">Transcription</keyword>
<dbReference type="Proteomes" id="UP000830631">
    <property type="component" value="Chromosome"/>
</dbReference>
<keyword evidence="1" id="KW-0678">Repressor</keyword>
<evidence type="ECO:0000256" key="4">
    <source>
        <dbReference type="ARBA" id="ARBA00023163"/>
    </source>
</evidence>
<dbReference type="InterPro" id="IPR000551">
    <property type="entry name" value="MerR-type_HTH_dom"/>
</dbReference>
<dbReference type="InterPro" id="IPR047057">
    <property type="entry name" value="MerR_fam"/>
</dbReference>
<dbReference type="InterPro" id="IPR012925">
    <property type="entry name" value="TipAS_dom"/>
</dbReference>
<dbReference type="SMART" id="SM00422">
    <property type="entry name" value="HTH_MERR"/>
    <property type="match status" value="1"/>
</dbReference>
<keyword evidence="3" id="KW-0238">DNA-binding</keyword>